<dbReference type="OrthoDB" id="10249433at2759"/>
<dbReference type="Proteomes" id="UP000038010">
    <property type="component" value="Unassembled WGS sequence"/>
</dbReference>
<evidence type="ECO:0000313" key="2">
    <source>
        <dbReference type="EMBL" id="KPI45208.1"/>
    </source>
</evidence>
<dbReference type="CDD" id="cd04301">
    <property type="entry name" value="NAT_SF"/>
    <property type="match status" value="1"/>
</dbReference>
<dbReference type="Gene3D" id="3.40.50.1820">
    <property type="entry name" value="alpha/beta hydrolase"/>
    <property type="match status" value="1"/>
</dbReference>
<dbReference type="InterPro" id="IPR016181">
    <property type="entry name" value="Acyl_CoA_acyltransferase"/>
</dbReference>
<sequence>MPPTTEEGWLTTNDGARLYTKTWKTSSGKEMGAGLDWHAGVMDFTPNVLHQALLIHSRSSLLDHCNTYSQLFNTLTTHHNLQIHAFDQRGWGRSVHQPSERGLSGPTTQVLTDLHDFVLHTLTQHASTNPPPLFLMGSSMGGQIALHYCLYTLRTTTIRNRPQFAGLLLQAPFVALAPESAPGWLTVKAGKMAAKLMPSKQMAQKMDPSFMCRDPAVCKEWNDDHCVTTRALSTGAYVRSLTNELPCPVWLAHGSGDRVTSVKASQRLYDCLSVQGGDRMMRVFDGAYHKLDREPNGVGEEFAREAGEWIERRARGERGALDREGRKILNAERLAASDSEHPAMEGFELVEVTSAATEAEIEQLVRVVQEAVFDDPVMGTRLIGLSDEKKTEWARRYWLSAHIHNSHMRVYGVRDLETEEFVAYTVLSCPVTPTPEDADAAKARLQEMLESLPPRGADFVKYLYADGTPMSHRLDYDATKHFHKRSTQVLPSYQRRGLGTWMTRHCNAVADEAGQPTFVLARPKAAKMLETTGFVLGETKMFESSKYGWHEDAEIRVYRRDPHAVGPAS</sequence>
<dbReference type="SUPFAM" id="SSF53474">
    <property type="entry name" value="alpha/beta-Hydrolases"/>
    <property type="match status" value="1"/>
</dbReference>
<feature type="domain" description="Serine aminopeptidase S33" evidence="1">
    <location>
        <begin position="62"/>
        <end position="295"/>
    </location>
</feature>
<dbReference type="STRING" id="1664694.A0A0N0NRL1"/>
<dbReference type="VEuPathDB" id="FungiDB:AB675_2771"/>
<accession>A0A0N0NRL1</accession>
<dbReference type="InterPro" id="IPR051044">
    <property type="entry name" value="MAG_DAG_Lipase"/>
</dbReference>
<dbReference type="AlphaFoldDB" id="A0A0N0NRL1"/>
<protein>
    <submittedName>
        <fullName evidence="2">Putative monoglyceride lipase</fullName>
    </submittedName>
</protein>
<gene>
    <name evidence="2" type="ORF">AB675_2771</name>
</gene>
<dbReference type="GeneID" id="28734648"/>
<dbReference type="Pfam" id="PF12146">
    <property type="entry name" value="Hydrolase_4"/>
    <property type="match status" value="1"/>
</dbReference>
<dbReference type="SUPFAM" id="SSF55729">
    <property type="entry name" value="Acyl-CoA N-acyltransferases (Nat)"/>
    <property type="match status" value="1"/>
</dbReference>
<dbReference type="RefSeq" id="XP_018005171.1">
    <property type="nucleotide sequence ID" value="XM_018142768.1"/>
</dbReference>
<name>A0A0N0NRL1_9EURO</name>
<dbReference type="EMBL" id="LFJN01000002">
    <property type="protein sequence ID" value="KPI45208.1"/>
    <property type="molecule type" value="Genomic_DNA"/>
</dbReference>
<organism evidence="2 3">
    <name type="scientific">Cyphellophora attinorum</name>
    <dbReference type="NCBI Taxonomy" id="1664694"/>
    <lineage>
        <taxon>Eukaryota</taxon>
        <taxon>Fungi</taxon>
        <taxon>Dikarya</taxon>
        <taxon>Ascomycota</taxon>
        <taxon>Pezizomycotina</taxon>
        <taxon>Eurotiomycetes</taxon>
        <taxon>Chaetothyriomycetidae</taxon>
        <taxon>Chaetothyriales</taxon>
        <taxon>Cyphellophoraceae</taxon>
        <taxon>Cyphellophora</taxon>
    </lineage>
</organism>
<proteinExistence type="predicted"/>
<dbReference type="InterPro" id="IPR022742">
    <property type="entry name" value="Hydrolase_4"/>
</dbReference>
<dbReference type="PANTHER" id="PTHR11614">
    <property type="entry name" value="PHOSPHOLIPASE-RELATED"/>
    <property type="match status" value="1"/>
</dbReference>
<dbReference type="Gene3D" id="3.40.630.30">
    <property type="match status" value="1"/>
</dbReference>
<dbReference type="InterPro" id="IPR029058">
    <property type="entry name" value="AB_hydrolase_fold"/>
</dbReference>
<comment type="caution">
    <text evidence="2">The sequence shown here is derived from an EMBL/GenBank/DDBJ whole genome shotgun (WGS) entry which is preliminary data.</text>
</comment>
<evidence type="ECO:0000313" key="3">
    <source>
        <dbReference type="Proteomes" id="UP000038010"/>
    </source>
</evidence>
<evidence type="ECO:0000259" key="1">
    <source>
        <dbReference type="Pfam" id="PF12146"/>
    </source>
</evidence>
<keyword evidence="3" id="KW-1185">Reference proteome</keyword>
<reference evidence="2 3" key="1">
    <citation type="submission" date="2015-06" db="EMBL/GenBank/DDBJ databases">
        <title>Draft genome of the ant-associated black yeast Phialophora attae CBS 131958.</title>
        <authorList>
            <person name="Moreno L.F."/>
            <person name="Stielow B.J."/>
            <person name="de Hoog S."/>
            <person name="Vicente V.A."/>
            <person name="Weiss V.A."/>
            <person name="de Vries M."/>
            <person name="Cruz L.M."/>
            <person name="Souza E.M."/>
        </authorList>
    </citation>
    <scope>NUCLEOTIDE SEQUENCE [LARGE SCALE GENOMIC DNA]</scope>
    <source>
        <strain evidence="2 3">CBS 131958</strain>
    </source>
</reference>